<evidence type="ECO:0000256" key="1">
    <source>
        <dbReference type="ARBA" id="ARBA00005495"/>
    </source>
</evidence>
<protein>
    <recommendedName>
        <fullName evidence="5">CENP-V/GFA domain-containing protein</fullName>
    </recommendedName>
</protein>
<sequence>MPAFTGSCVCGFVKLVVCMDLPPAPRLEAGIPPPDGQVRPLEIYKCNCTRCHKFGFFHVRPSNPKTDFFLLSPLDPLAELGDFQPVKHWFFCKTCGTRPFTFDGEGQVAEVDFGEVGDSVKHLGKQKVWRVKEYKYLSVNAHVIDGLQDGLDLRQWMEKNWVRYINALDPEGGNVRHEEPQAGGQY</sequence>
<feature type="chain" id="PRO_5045399008" description="CENP-V/GFA domain-containing protein" evidence="4">
    <location>
        <begin position="19"/>
        <end position="186"/>
    </location>
</feature>
<dbReference type="InterPro" id="IPR011057">
    <property type="entry name" value="Mss4-like_sf"/>
</dbReference>
<reference evidence="6 7" key="1">
    <citation type="journal article" date="2024" name="IMA Fungus">
        <title>IMA Genome - F19 : A genome assembly and annotation guide to empower mycologists, including annotated draft genome sequences of Ceratocystis pirilliformis, Diaporthe australafricana, Fusarium ophioides, Paecilomyces lecythidis, and Sporothrix stenoceras.</title>
        <authorList>
            <person name="Aylward J."/>
            <person name="Wilson A.M."/>
            <person name="Visagie C.M."/>
            <person name="Spraker J."/>
            <person name="Barnes I."/>
            <person name="Buitendag C."/>
            <person name="Ceriani C."/>
            <person name="Del Mar Angel L."/>
            <person name="du Plessis D."/>
            <person name="Fuchs T."/>
            <person name="Gasser K."/>
            <person name="Kramer D."/>
            <person name="Li W."/>
            <person name="Munsamy K."/>
            <person name="Piso A."/>
            <person name="Price J.L."/>
            <person name="Sonnekus B."/>
            <person name="Thomas C."/>
            <person name="van der Nest A."/>
            <person name="van Dijk A."/>
            <person name="van Heerden A."/>
            <person name="van Vuuren N."/>
            <person name="Yilmaz N."/>
            <person name="Duong T.A."/>
            <person name="van der Merwe N.A."/>
            <person name="Wingfield M.J."/>
            <person name="Wingfield B.D."/>
        </authorList>
    </citation>
    <scope>NUCLEOTIDE SEQUENCE [LARGE SCALE GENOMIC DNA]</scope>
    <source>
        <strain evidence="6 7">CMW 12675</strain>
    </source>
</reference>
<keyword evidence="4" id="KW-0732">Signal</keyword>
<proteinExistence type="inferred from homology"/>
<comment type="similarity">
    <text evidence="1">Belongs to the Gfa family.</text>
</comment>
<evidence type="ECO:0000256" key="2">
    <source>
        <dbReference type="ARBA" id="ARBA00022723"/>
    </source>
</evidence>
<dbReference type="SUPFAM" id="SSF51316">
    <property type="entry name" value="Mss4-like"/>
    <property type="match status" value="1"/>
</dbReference>
<accession>A0ABR3YLA8</accession>
<comment type="caution">
    <text evidence="6">The sequence shown here is derived from an EMBL/GenBank/DDBJ whole genome shotgun (WGS) entry which is preliminary data.</text>
</comment>
<dbReference type="Proteomes" id="UP001583280">
    <property type="component" value="Unassembled WGS sequence"/>
</dbReference>
<evidence type="ECO:0000256" key="3">
    <source>
        <dbReference type="ARBA" id="ARBA00022833"/>
    </source>
</evidence>
<evidence type="ECO:0000256" key="4">
    <source>
        <dbReference type="SAM" id="SignalP"/>
    </source>
</evidence>
<feature type="domain" description="CENP-V/GFA" evidence="5">
    <location>
        <begin position="4"/>
        <end position="157"/>
    </location>
</feature>
<dbReference type="InterPro" id="IPR006913">
    <property type="entry name" value="CENP-V/GFA"/>
</dbReference>
<dbReference type="Gene3D" id="2.170.150.70">
    <property type="match status" value="1"/>
</dbReference>
<evidence type="ECO:0000313" key="6">
    <source>
        <dbReference type="EMBL" id="KAL1888613.1"/>
    </source>
</evidence>
<keyword evidence="7" id="KW-1185">Reference proteome</keyword>
<gene>
    <name evidence="6" type="ORF">Cpir12675_006102</name>
</gene>
<organism evidence="6 7">
    <name type="scientific">Ceratocystis pirilliformis</name>
    <dbReference type="NCBI Taxonomy" id="259994"/>
    <lineage>
        <taxon>Eukaryota</taxon>
        <taxon>Fungi</taxon>
        <taxon>Dikarya</taxon>
        <taxon>Ascomycota</taxon>
        <taxon>Pezizomycotina</taxon>
        <taxon>Sordariomycetes</taxon>
        <taxon>Hypocreomycetidae</taxon>
        <taxon>Microascales</taxon>
        <taxon>Ceratocystidaceae</taxon>
        <taxon>Ceratocystis</taxon>
    </lineage>
</organism>
<keyword evidence="2" id="KW-0479">Metal-binding</keyword>
<evidence type="ECO:0000259" key="5">
    <source>
        <dbReference type="PROSITE" id="PS51891"/>
    </source>
</evidence>
<name>A0ABR3YLA8_9PEZI</name>
<dbReference type="EMBL" id="JAWDJO010000252">
    <property type="protein sequence ID" value="KAL1888613.1"/>
    <property type="molecule type" value="Genomic_DNA"/>
</dbReference>
<dbReference type="PROSITE" id="PS51891">
    <property type="entry name" value="CENP_V_GFA"/>
    <property type="match status" value="1"/>
</dbReference>
<keyword evidence="3" id="KW-0862">Zinc</keyword>
<feature type="signal peptide" evidence="4">
    <location>
        <begin position="1"/>
        <end position="18"/>
    </location>
</feature>
<evidence type="ECO:0000313" key="7">
    <source>
        <dbReference type="Proteomes" id="UP001583280"/>
    </source>
</evidence>